<proteinExistence type="predicted"/>
<accession>A0A8S3KHW5</accession>
<dbReference type="Proteomes" id="UP000681720">
    <property type="component" value="Unassembled WGS sequence"/>
</dbReference>
<dbReference type="AlphaFoldDB" id="A0A8S3KHW5"/>
<protein>
    <submittedName>
        <fullName evidence="1">Uncharacterized protein</fullName>
    </submittedName>
</protein>
<gene>
    <name evidence="1" type="ORF">GIL414_LOCUS87934</name>
</gene>
<feature type="non-terminal residue" evidence="1">
    <location>
        <position position="1"/>
    </location>
</feature>
<sequence>DNLLEAVNDWDETLISTKTVLDLVLIKTFLDRVYTKIDLLRKKQPIPDEIHRVILCFEEVQKDDEFKSIIQYFESCSKLLSSIKRVYMDLTNKERSKRRRIFDIVQKVCFGFVRLPVNTHGRIEYRFDVFIKEQAMYYADL</sequence>
<evidence type="ECO:0000313" key="2">
    <source>
        <dbReference type="Proteomes" id="UP000681720"/>
    </source>
</evidence>
<feature type="non-terminal residue" evidence="1">
    <location>
        <position position="141"/>
    </location>
</feature>
<comment type="caution">
    <text evidence="1">The sequence shown here is derived from an EMBL/GenBank/DDBJ whole genome shotgun (WGS) entry which is preliminary data.</text>
</comment>
<reference evidence="1" key="1">
    <citation type="submission" date="2021-02" db="EMBL/GenBank/DDBJ databases">
        <authorList>
            <person name="Nowell W R."/>
        </authorList>
    </citation>
    <scope>NUCLEOTIDE SEQUENCE</scope>
</reference>
<organism evidence="1 2">
    <name type="scientific">Rotaria magnacalcarata</name>
    <dbReference type="NCBI Taxonomy" id="392030"/>
    <lineage>
        <taxon>Eukaryota</taxon>
        <taxon>Metazoa</taxon>
        <taxon>Spiralia</taxon>
        <taxon>Gnathifera</taxon>
        <taxon>Rotifera</taxon>
        <taxon>Eurotatoria</taxon>
        <taxon>Bdelloidea</taxon>
        <taxon>Philodinida</taxon>
        <taxon>Philodinidae</taxon>
        <taxon>Rotaria</taxon>
    </lineage>
</organism>
<evidence type="ECO:0000313" key="1">
    <source>
        <dbReference type="EMBL" id="CAF5228023.1"/>
    </source>
</evidence>
<name>A0A8S3KHW5_9BILA</name>
<dbReference type="EMBL" id="CAJOBJ010382811">
    <property type="protein sequence ID" value="CAF5228023.1"/>
    <property type="molecule type" value="Genomic_DNA"/>
</dbReference>